<dbReference type="OrthoDB" id="9814639at2"/>
<proteinExistence type="predicted"/>
<dbReference type="EMBL" id="RKHR01000004">
    <property type="protein sequence ID" value="ROS01515.1"/>
    <property type="molecule type" value="Genomic_DNA"/>
</dbReference>
<keyword evidence="3" id="KW-1185">Reference proteome</keyword>
<evidence type="ECO:0000313" key="3">
    <source>
        <dbReference type="Proteomes" id="UP000275394"/>
    </source>
</evidence>
<feature type="domain" description="Glycosyl transferase family 1" evidence="1">
    <location>
        <begin position="216"/>
        <end position="366"/>
    </location>
</feature>
<protein>
    <submittedName>
        <fullName evidence="2">Glycosyltransferase involved in cell wall biosynthesis</fullName>
    </submittedName>
</protein>
<dbReference type="SUPFAM" id="SSF53756">
    <property type="entry name" value="UDP-Glycosyltransferase/glycogen phosphorylase"/>
    <property type="match status" value="1"/>
</dbReference>
<dbReference type="PANTHER" id="PTHR12526:SF630">
    <property type="entry name" value="GLYCOSYLTRANSFERASE"/>
    <property type="match status" value="1"/>
</dbReference>
<keyword evidence="2" id="KW-0808">Transferase</keyword>
<sequence length="392" mass="43441">MHVLWVNEWAQCVGGCERYVSETAAMLQQEGVVNSLLYSVKSRVERVFCQPFTHSFPLVDIAAQVAELAPDLIYIHRLTDEAVVDEFIASGVVCVRFFHDHKLFCLREHKYTTITRQSCNRPIGQHCYSCLGFINKSNQWPGVKLNSLARANQLLQLNRRLQGIVVGSTYMRRHVIAHHFDAAMIEVIPLYCRDPYPGGGFAQVAATRSLAEAGNFLFVGQLQVGKGVDLLLKAMSKMCQPMELDICGDGDAKRSLQAMAMKLGVADRVHFLGRLSGELLDDAYARACCLILPARTPETFGLVGIEAMSHGLAVVATAVGGIPDWLVNGENGFQVEAGDVRALAVALDSAVANRAQLERFGGCARQRYLERFKPQYHLEHLLAYFTRLIDGQ</sequence>
<comment type="caution">
    <text evidence="2">The sequence shown here is derived from an EMBL/GenBank/DDBJ whole genome shotgun (WGS) entry which is preliminary data.</text>
</comment>
<accession>A0A3N2DQD8</accession>
<evidence type="ECO:0000313" key="2">
    <source>
        <dbReference type="EMBL" id="ROS01515.1"/>
    </source>
</evidence>
<reference evidence="2 3" key="1">
    <citation type="submission" date="2018-11" db="EMBL/GenBank/DDBJ databases">
        <title>Genomic Encyclopedia of Type Strains, Phase IV (KMG-IV): sequencing the most valuable type-strain genomes for metagenomic binning, comparative biology and taxonomic classification.</title>
        <authorList>
            <person name="Goeker M."/>
        </authorList>
    </citation>
    <scope>NUCLEOTIDE SEQUENCE [LARGE SCALE GENOMIC DNA]</scope>
    <source>
        <strain evidence="2 3">DSM 100316</strain>
    </source>
</reference>
<dbReference type="GO" id="GO:0016757">
    <property type="term" value="F:glycosyltransferase activity"/>
    <property type="evidence" value="ECO:0007669"/>
    <property type="project" value="InterPro"/>
</dbReference>
<evidence type="ECO:0000259" key="1">
    <source>
        <dbReference type="Pfam" id="PF00534"/>
    </source>
</evidence>
<dbReference type="RefSeq" id="WP_123712300.1">
    <property type="nucleotide sequence ID" value="NZ_RKHR01000004.1"/>
</dbReference>
<dbReference type="AlphaFoldDB" id="A0A3N2DQD8"/>
<dbReference type="Gene3D" id="3.40.50.2000">
    <property type="entry name" value="Glycogen Phosphorylase B"/>
    <property type="match status" value="2"/>
</dbReference>
<organism evidence="2 3">
    <name type="scientific">Sinobacterium caligoides</name>
    <dbReference type="NCBI Taxonomy" id="933926"/>
    <lineage>
        <taxon>Bacteria</taxon>
        <taxon>Pseudomonadati</taxon>
        <taxon>Pseudomonadota</taxon>
        <taxon>Gammaproteobacteria</taxon>
        <taxon>Cellvibrionales</taxon>
        <taxon>Spongiibacteraceae</taxon>
        <taxon>Sinobacterium</taxon>
    </lineage>
</organism>
<gene>
    <name evidence="2" type="ORF">EDC56_1957</name>
</gene>
<dbReference type="Proteomes" id="UP000275394">
    <property type="component" value="Unassembled WGS sequence"/>
</dbReference>
<dbReference type="Pfam" id="PF00534">
    <property type="entry name" value="Glycos_transf_1"/>
    <property type="match status" value="1"/>
</dbReference>
<dbReference type="PANTHER" id="PTHR12526">
    <property type="entry name" value="GLYCOSYLTRANSFERASE"/>
    <property type="match status" value="1"/>
</dbReference>
<dbReference type="CDD" id="cd03801">
    <property type="entry name" value="GT4_PimA-like"/>
    <property type="match status" value="1"/>
</dbReference>
<dbReference type="GO" id="GO:1901135">
    <property type="term" value="P:carbohydrate derivative metabolic process"/>
    <property type="evidence" value="ECO:0007669"/>
    <property type="project" value="UniProtKB-ARBA"/>
</dbReference>
<dbReference type="InterPro" id="IPR001296">
    <property type="entry name" value="Glyco_trans_1"/>
</dbReference>
<name>A0A3N2DQD8_9GAMM</name>